<dbReference type="InterPro" id="IPR013087">
    <property type="entry name" value="Znf_C2H2_type"/>
</dbReference>
<dbReference type="GO" id="GO:0008270">
    <property type="term" value="F:zinc ion binding"/>
    <property type="evidence" value="ECO:0007669"/>
    <property type="project" value="UniProtKB-KW"/>
</dbReference>
<evidence type="ECO:0000256" key="2">
    <source>
        <dbReference type="ARBA" id="ARBA00022737"/>
    </source>
</evidence>
<dbReference type="GO" id="GO:0000981">
    <property type="term" value="F:DNA-binding transcription factor activity, RNA polymerase II-specific"/>
    <property type="evidence" value="ECO:0007669"/>
    <property type="project" value="TreeGrafter"/>
</dbReference>
<feature type="domain" description="C2H2-type" evidence="6">
    <location>
        <begin position="134"/>
        <end position="163"/>
    </location>
</feature>
<feature type="domain" description="C2H2-type" evidence="6">
    <location>
        <begin position="164"/>
        <end position="191"/>
    </location>
</feature>
<feature type="domain" description="C2H2-type" evidence="6">
    <location>
        <begin position="192"/>
        <end position="221"/>
    </location>
</feature>
<name>A0A1X0RD98_RHIZD</name>
<evidence type="ECO:0000256" key="4">
    <source>
        <dbReference type="ARBA" id="ARBA00022833"/>
    </source>
</evidence>
<organism evidence="7">
    <name type="scientific">Rhizopus microsporus var. microsporus</name>
    <dbReference type="NCBI Taxonomy" id="86635"/>
    <lineage>
        <taxon>Eukaryota</taxon>
        <taxon>Fungi</taxon>
        <taxon>Fungi incertae sedis</taxon>
        <taxon>Mucoromycota</taxon>
        <taxon>Mucoromycotina</taxon>
        <taxon>Mucoromycetes</taxon>
        <taxon>Mucorales</taxon>
        <taxon>Mucorineae</taxon>
        <taxon>Rhizopodaceae</taxon>
        <taxon>Rhizopus</taxon>
    </lineage>
</organism>
<dbReference type="Pfam" id="PF13912">
    <property type="entry name" value="zf-C2H2_6"/>
    <property type="match status" value="1"/>
</dbReference>
<protein>
    <recommendedName>
        <fullName evidence="6">C2H2-type domain-containing protein</fullName>
    </recommendedName>
</protein>
<dbReference type="SMART" id="SM00355">
    <property type="entry name" value="ZnF_C2H2"/>
    <property type="match status" value="3"/>
</dbReference>
<dbReference type="AlphaFoldDB" id="A0A1X0RD98"/>
<dbReference type="PANTHER" id="PTHR23235">
    <property type="entry name" value="KRUEPPEL-LIKE TRANSCRIPTION FACTOR"/>
    <property type="match status" value="1"/>
</dbReference>
<dbReference type="Proteomes" id="UP000242414">
    <property type="component" value="Unassembled WGS sequence"/>
</dbReference>
<evidence type="ECO:0000256" key="1">
    <source>
        <dbReference type="ARBA" id="ARBA00022723"/>
    </source>
</evidence>
<reference evidence="7" key="1">
    <citation type="journal article" date="2016" name="Proc. Natl. Acad. Sci. U.S.A.">
        <title>Lipid metabolic changes in an early divergent fungus govern the establishment of a mutualistic symbiosis with endobacteria.</title>
        <authorList>
            <person name="Lastovetsky O.A."/>
            <person name="Gaspar M.L."/>
            <person name="Mondo S.J."/>
            <person name="LaButti K.M."/>
            <person name="Sandor L."/>
            <person name="Grigoriev I.V."/>
            <person name="Henry S.A."/>
            <person name="Pawlowska T.E."/>
        </authorList>
    </citation>
    <scope>NUCLEOTIDE SEQUENCE [LARGE SCALE GENOMIC DNA]</scope>
    <source>
        <strain evidence="7">ATCC 52814</strain>
    </source>
</reference>
<dbReference type="Gene3D" id="3.30.160.60">
    <property type="entry name" value="Classic Zinc Finger"/>
    <property type="match status" value="3"/>
</dbReference>
<sequence length="252" mass="29374">MESTAYTLFPQLNCYSQMEQQTMSCYPEELYYSSVQNSYPMLPVYDQELLIPSPVVPSSSISTTSSTTDSICSNSESPLSVQLDSFFYQPQQQQSFYDLFTSSTVHEEIKEPKQPVSPHKKASNKTSAKSPAIYQCDFEGCTKTFTRTYNLKSHKRTHTDEKPFECSICFKTFARQHDRNRHAKLHLGLRPFSCQYCNKSFARQDALNRHLKRDKKNYQIPPPCYYAKLRQQQQEQLDMIKKQKKHSLHSRV</sequence>
<proteinExistence type="predicted"/>
<keyword evidence="2" id="KW-0677">Repeat</keyword>
<accession>A0A1X0RD98</accession>
<evidence type="ECO:0000313" key="7">
    <source>
        <dbReference type="EMBL" id="ORE09976.1"/>
    </source>
</evidence>
<keyword evidence="4" id="KW-0862">Zinc</keyword>
<dbReference type="InterPro" id="IPR036236">
    <property type="entry name" value="Znf_C2H2_sf"/>
</dbReference>
<dbReference type="EMBL" id="KV921870">
    <property type="protein sequence ID" value="ORE09976.1"/>
    <property type="molecule type" value="Genomic_DNA"/>
</dbReference>
<evidence type="ECO:0000259" key="6">
    <source>
        <dbReference type="PROSITE" id="PS50157"/>
    </source>
</evidence>
<dbReference type="PANTHER" id="PTHR23235:SF120">
    <property type="entry name" value="KRUPPEL-LIKE FACTOR 15"/>
    <property type="match status" value="1"/>
</dbReference>
<dbReference type="FunFam" id="3.30.160.60:FF:000110">
    <property type="entry name" value="Zinc finger protein-like"/>
    <property type="match status" value="1"/>
</dbReference>
<keyword evidence="1" id="KW-0479">Metal-binding</keyword>
<dbReference type="SUPFAM" id="SSF57667">
    <property type="entry name" value="beta-beta-alpha zinc fingers"/>
    <property type="match status" value="2"/>
</dbReference>
<dbReference type="VEuPathDB" id="FungiDB:BCV72DRAFT_42883"/>
<dbReference type="OrthoDB" id="8922241at2759"/>
<gene>
    <name evidence="7" type="ORF">BCV72DRAFT_42883</name>
</gene>
<dbReference type="PROSITE" id="PS00028">
    <property type="entry name" value="ZINC_FINGER_C2H2_1"/>
    <property type="match status" value="2"/>
</dbReference>
<dbReference type="PROSITE" id="PS50157">
    <property type="entry name" value="ZINC_FINGER_C2H2_2"/>
    <property type="match status" value="3"/>
</dbReference>
<evidence type="ECO:0000256" key="3">
    <source>
        <dbReference type="ARBA" id="ARBA00022771"/>
    </source>
</evidence>
<evidence type="ECO:0000256" key="5">
    <source>
        <dbReference type="PROSITE-ProRule" id="PRU00042"/>
    </source>
</evidence>
<dbReference type="Pfam" id="PF00096">
    <property type="entry name" value="zf-C2H2"/>
    <property type="match status" value="2"/>
</dbReference>
<dbReference type="GO" id="GO:0000978">
    <property type="term" value="F:RNA polymerase II cis-regulatory region sequence-specific DNA binding"/>
    <property type="evidence" value="ECO:0007669"/>
    <property type="project" value="TreeGrafter"/>
</dbReference>
<keyword evidence="3 5" id="KW-0863">Zinc-finger</keyword>
<dbReference type="FunFam" id="3.30.160.60:FF:000125">
    <property type="entry name" value="Putative zinc finger protein 143"/>
    <property type="match status" value="1"/>
</dbReference>